<gene>
    <name evidence="1" type="ORF">NDU88_001061</name>
</gene>
<proteinExistence type="predicted"/>
<evidence type="ECO:0000313" key="2">
    <source>
        <dbReference type="Proteomes" id="UP001066276"/>
    </source>
</evidence>
<dbReference type="AlphaFoldDB" id="A0AAV7SBA1"/>
<dbReference type="EMBL" id="JANPWB010000008">
    <property type="protein sequence ID" value="KAJ1160565.1"/>
    <property type="molecule type" value="Genomic_DNA"/>
</dbReference>
<protein>
    <submittedName>
        <fullName evidence="1">Uncharacterized protein</fullName>
    </submittedName>
</protein>
<name>A0AAV7SBA1_PLEWA</name>
<evidence type="ECO:0000313" key="1">
    <source>
        <dbReference type="EMBL" id="KAJ1160565.1"/>
    </source>
</evidence>
<organism evidence="1 2">
    <name type="scientific">Pleurodeles waltl</name>
    <name type="common">Iberian ribbed newt</name>
    <dbReference type="NCBI Taxonomy" id="8319"/>
    <lineage>
        <taxon>Eukaryota</taxon>
        <taxon>Metazoa</taxon>
        <taxon>Chordata</taxon>
        <taxon>Craniata</taxon>
        <taxon>Vertebrata</taxon>
        <taxon>Euteleostomi</taxon>
        <taxon>Amphibia</taxon>
        <taxon>Batrachia</taxon>
        <taxon>Caudata</taxon>
        <taxon>Salamandroidea</taxon>
        <taxon>Salamandridae</taxon>
        <taxon>Pleurodelinae</taxon>
        <taxon>Pleurodeles</taxon>
    </lineage>
</organism>
<dbReference type="Proteomes" id="UP001066276">
    <property type="component" value="Chromosome 4_2"/>
</dbReference>
<accession>A0AAV7SBA1</accession>
<reference evidence="1" key="1">
    <citation type="journal article" date="2022" name="bioRxiv">
        <title>Sequencing and chromosome-scale assembly of the giantPleurodeles waltlgenome.</title>
        <authorList>
            <person name="Brown T."/>
            <person name="Elewa A."/>
            <person name="Iarovenko S."/>
            <person name="Subramanian E."/>
            <person name="Araus A.J."/>
            <person name="Petzold A."/>
            <person name="Susuki M."/>
            <person name="Suzuki K.-i.T."/>
            <person name="Hayashi T."/>
            <person name="Toyoda A."/>
            <person name="Oliveira C."/>
            <person name="Osipova E."/>
            <person name="Leigh N.D."/>
            <person name="Simon A."/>
            <person name="Yun M.H."/>
        </authorList>
    </citation>
    <scope>NUCLEOTIDE SEQUENCE</scope>
    <source>
        <strain evidence="1">20211129_DDA</strain>
        <tissue evidence="1">Liver</tissue>
    </source>
</reference>
<sequence>MGRHKRTDALQGNTMQQYTKPVVLLQRVVRLEVSGDAVGTPLNTKEPSRVELLTAIQGSQVALEGKIETVAVEVNLLRAELRKVADKVKVAEGSIAELQTELGCCENKWCKPLTRSDYTCFFDHPEMVWRWLEMWDKVVRGRTEGSGGISCRASGAESPDWRTHGTGRLVDSCHRVEIQQDGTMAEVAADSVGGAALEQELVVGEDSGMT</sequence>
<comment type="caution">
    <text evidence="1">The sequence shown here is derived from an EMBL/GenBank/DDBJ whole genome shotgun (WGS) entry which is preliminary data.</text>
</comment>
<keyword evidence="2" id="KW-1185">Reference proteome</keyword>